<evidence type="ECO:0000259" key="5">
    <source>
        <dbReference type="Pfam" id="PF01593"/>
    </source>
</evidence>
<dbReference type="PANTHER" id="PTHR10668">
    <property type="entry name" value="PHYTOENE DEHYDROGENASE"/>
    <property type="match status" value="1"/>
</dbReference>
<reference evidence="6" key="1">
    <citation type="submission" date="2018-05" db="EMBL/GenBank/DDBJ databases">
        <authorList>
            <person name="Lanie J.A."/>
            <person name="Ng W.-L."/>
            <person name="Kazmierczak K.M."/>
            <person name="Andrzejewski T.M."/>
            <person name="Davidsen T.M."/>
            <person name="Wayne K.J."/>
            <person name="Tettelin H."/>
            <person name="Glass J.I."/>
            <person name="Rusch D."/>
            <person name="Podicherti R."/>
            <person name="Tsui H.-C.T."/>
            <person name="Winkler M.E."/>
        </authorList>
    </citation>
    <scope>NUCLEOTIDE SEQUENCE</scope>
</reference>
<organism evidence="6">
    <name type="scientific">marine metagenome</name>
    <dbReference type="NCBI Taxonomy" id="408172"/>
    <lineage>
        <taxon>unclassified sequences</taxon>
        <taxon>metagenomes</taxon>
        <taxon>ecological metagenomes</taxon>
    </lineage>
</organism>
<dbReference type="GO" id="GO:0005759">
    <property type="term" value="C:mitochondrial matrix"/>
    <property type="evidence" value="ECO:0007669"/>
    <property type="project" value="UniProtKB-SubCell"/>
</dbReference>
<evidence type="ECO:0000313" key="6">
    <source>
        <dbReference type="EMBL" id="SVB13493.1"/>
    </source>
</evidence>
<evidence type="ECO:0000256" key="3">
    <source>
        <dbReference type="ARBA" id="ARBA00038825"/>
    </source>
</evidence>
<evidence type="ECO:0000256" key="4">
    <source>
        <dbReference type="ARBA" id="ARBA00040298"/>
    </source>
</evidence>
<proteinExistence type="predicted"/>
<gene>
    <name evidence="6" type="ORF">METZ01_LOCUS166347</name>
</gene>
<dbReference type="InterPro" id="IPR002937">
    <property type="entry name" value="Amino_oxidase"/>
</dbReference>
<dbReference type="InterPro" id="IPR036188">
    <property type="entry name" value="FAD/NAD-bd_sf"/>
</dbReference>
<evidence type="ECO:0000256" key="2">
    <source>
        <dbReference type="ARBA" id="ARBA00037217"/>
    </source>
</evidence>
<dbReference type="EMBL" id="UINC01029929">
    <property type="protein sequence ID" value="SVB13493.1"/>
    <property type="molecule type" value="Genomic_DNA"/>
</dbReference>
<comment type="subunit">
    <text evidence="3">Interacts with COX5B; this interaction may contribute to localize PYROXD2 to the inner face of the inner mitochondrial membrane.</text>
</comment>
<sequence length="507" mass="56188">MVTASVLGKSGKKVLLLESRDSVGGLASTEEFATGFKCNLINDTIKWIDPRVKKQLNLGTYGLEMVTPDLVRIALDRDGQHIKFYLDPDQTATSIANHSKKDARAWSEFTRYIDSLSQFFEKLYELTPPKFPDIGLREALTMRSILTPIRKHGTRGLVDLMRLVPMMMQELMDEWFEAELLRGSVSAAGVNHISQGPFSAATGYNLLHQHVHANGVFHNTKFVKGGTGNLTNTLFKSAQANAVKIRTNANVRSIDVANGICSSVTLSNGETFAAKQVVSGLDPQNTFVNLVGPSELNPKFYTQLRNIKYRGSVSRIHFGLNDLPEIKGIKEDQMKTVFSISPSIKYLERAADKAKYGKISEDPFIEFTIPSMINSDFAPDGKHVLSATVQYTPYHLRDQDWTDDLKEQLKNNVVSAIENYIPGFSGQIESFAVFSPMDVEDKFGLTEGNLNHGEMTLDQFFFMRPTMSSAQYRSPIENLYLCGPGTHPGGGLHGANGFNAANEILKG</sequence>
<feature type="domain" description="Amine oxidase" evidence="5">
    <location>
        <begin position="2"/>
        <end position="504"/>
    </location>
</feature>
<dbReference type="GO" id="GO:0016491">
    <property type="term" value="F:oxidoreductase activity"/>
    <property type="evidence" value="ECO:0007669"/>
    <property type="project" value="InterPro"/>
</dbReference>
<dbReference type="Pfam" id="PF01593">
    <property type="entry name" value="Amino_oxidase"/>
    <property type="match status" value="1"/>
</dbReference>
<dbReference type="PANTHER" id="PTHR10668:SF103">
    <property type="entry name" value="PYRIDINE NUCLEOTIDE-DISULFIDE OXIDOREDUCTASE DOMAIN-CONTAINING PROTEIN 2"/>
    <property type="match status" value="1"/>
</dbReference>
<accession>A0A382BK20</accession>
<name>A0A382BK20_9ZZZZ</name>
<dbReference type="SUPFAM" id="SSF51905">
    <property type="entry name" value="FAD/NAD(P)-binding domain"/>
    <property type="match status" value="1"/>
</dbReference>
<protein>
    <recommendedName>
        <fullName evidence="4">Pyridine nucleotide-disulfide oxidoreductase domain-containing protein 2</fullName>
    </recommendedName>
</protein>
<dbReference type="Gene3D" id="3.50.50.60">
    <property type="entry name" value="FAD/NAD(P)-binding domain"/>
    <property type="match status" value="2"/>
</dbReference>
<comment type="subcellular location">
    <subcellularLocation>
        <location evidence="1">Mitochondrion matrix</location>
    </subcellularLocation>
</comment>
<comment type="function">
    <text evidence="2">Probable oxidoreductase that may play a role as regulator of mitochondrial function.</text>
</comment>
<dbReference type="AlphaFoldDB" id="A0A382BK20"/>
<evidence type="ECO:0000256" key="1">
    <source>
        <dbReference type="ARBA" id="ARBA00004305"/>
    </source>
</evidence>